<proteinExistence type="predicted"/>
<name>A0A512BGI9_9BACT</name>
<gene>
    <name evidence="7" type="ORF">SAE01_35720</name>
</gene>
<evidence type="ECO:0000256" key="3">
    <source>
        <dbReference type="ARBA" id="ARBA00023237"/>
    </source>
</evidence>
<reference evidence="7 8" key="1">
    <citation type="submission" date="2019-07" db="EMBL/GenBank/DDBJ databases">
        <title>Whole genome shotgun sequence of Segetibacter aerophilus NBRC 106135.</title>
        <authorList>
            <person name="Hosoyama A."/>
            <person name="Uohara A."/>
            <person name="Ohji S."/>
            <person name="Ichikawa N."/>
        </authorList>
    </citation>
    <scope>NUCLEOTIDE SEQUENCE [LARGE SCALE GENOMIC DNA]</scope>
    <source>
        <strain evidence="7 8">NBRC 106135</strain>
    </source>
</reference>
<dbReference type="EMBL" id="BJYT01000016">
    <property type="protein sequence ID" value="GEO11076.1"/>
    <property type="molecule type" value="Genomic_DNA"/>
</dbReference>
<comment type="caution">
    <text evidence="7">The sequence shown here is derived from an EMBL/GenBank/DDBJ whole genome shotgun (WGS) entry which is preliminary data.</text>
</comment>
<dbReference type="OrthoDB" id="905812at2"/>
<dbReference type="SUPFAM" id="SSF56935">
    <property type="entry name" value="Porins"/>
    <property type="match status" value="1"/>
</dbReference>
<evidence type="ECO:0000313" key="8">
    <source>
        <dbReference type="Proteomes" id="UP000321513"/>
    </source>
</evidence>
<dbReference type="InterPro" id="IPR013783">
    <property type="entry name" value="Ig-like_fold"/>
</dbReference>
<comment type="subcellular location">
    <subcellularLocation>
        <location evidence="1">Cell outer membrane</location>
    </subcellularLocation>
</comment>
<organism evidence="7 8">
    <name type="scientific">Segetibacter aerophilus</name>
    <dbReference type="NCBI Taxonomy" id="670293"/>
    <lineage>
        <taxon>Bacteria</taxon>
        <taxon>Pseudomonadati</taxon>
        <taxon>Bacteroidota</taxon>
        <taxon>Chitinophagia</taxon>
        <taxon>Chitinophagales</taxon>
        <taxon>Chitinophagaceae</taxon>
        <taxon>Segetibacter</taxon>
    </lineage>
</organism>
<keyword evidence="7" id="KW-0675">Receptor</keyword>
<sequence>MKFYVLLSCIILFLSNVSAQNAGTVSGNVSNNNKAAEGATVALLKAKDSATIKLSVTSKEGLFSFENVANGKYLVSVTTVGHRKSFSRLFEITPSAPRVLLPTVNLIALPKALADVNVTTKRALVEQRIDRTIVNVDASITNVGTSALEVLEKSPGVSVDRDGNISLKGKAGVLVMVDGRPTQLGGADLANLLRTMNSNQLDQIEIMTNPPARYDAAGNAGIINIKTKKTVTAGYNGSASVAYSQGRYPKTTEGMNFNYREGKVNLFTNLSHNYQKRFSILSIDRNIFDSNTNSVENIFNQEANRISAGNSYNAKIGVDFFATKKTTLGAVVNVNSRGMSSNNPNITNISNAAKTLQSITRAEVGNETDWNSISTNVNFRTVLDKTGKEITSDIDFAKHTMDNNLFMVNSYTDATGNPYRKADTLTGLLPQQINVYSARVDYLHPLKKNARFEAGIKSSVVKTDNNANYDSIQYGRVSHDFNRSNHFVYEENIDAAYANFSTPLSKKITAQFGLRVENTNAKGRQRTTGEKFDRHYTQLFPTAYLQYKINDKNSFGANLGRRVSRPSYQSLNPFIKFIDRYTFSQGNPNLRPSISNNFELSHTWKNQITTTINYTNIKDVIEEVIQQKGQEAYNMPANVSSLNQFGIAVNANTPIAKWWTSSINLNVYNDNYKGAINGTSINRAATSFTVTGTQQFKVNKTLTAEVNGRFRNGWLEGIMRVRPVGFIGAGLSQQVLKTKGMLRLTARDIFWTQRLKGVTQYGNVDFEMRQVSETQVVTLGFSYSFSKGKKIAPVKRTAGSANEEQNRIGQ</sequence>
<dbReference type="InterPro" id="IPR055074">
    <property type="entry name" value="NOMO1-3_2nd"/>
</dbReference>
<feature type="signal peptide" evidence="4">
    <location>
        <begin position="1"/>
        <end position="19"/>
    </location>
</feature>
<dbReference type="Gene3D" id="2.40.170.20">
    <property type="entry name" value="TonB-dependent receptor, beta-barrel domain"/>
    <property type="match status" value="1"/>
</dbReference>
<keyword evidence="8" id="KW-1185">Reference proteome</keyword>
<evidence type="ECO:0000256" key="4">
    <source>
        <dbReference type="SAM" id="SignalP"/>
    </source>
</evidence>
<dbReference type="Pfam" id="PF14905">
    <property type="entry name" value="OMP_b-brl_3"/>
    <property type="match status" value="1"/>
</dbReference>
<dbReference type="Gene3D" id="2.170.130.10">
    <property type="entry name" value="TonB-dependent receptor, plug domain"/>
    <property type="match status" value="1"/>
</dbReference>
<dbReference type="PANTHER" id="PTHR40980">
    <property type="entry name" value="PLUG DOMAIN-CONTAINING PROTEIN"/>
    <property type="match status" value="1"/>
</dbReference>
<feature type="domain" description="NOMO second beta-sandwich" evidence="6">
    <location>
        <begin position="24"/>
        <end position="78"/>
    </location>
</feature>
<dbReference type="InterPro" id="IPR037066">
    <property type="entry name" value="Plug_dom_sf"/>
</dbReference>
<dbReference type="Pfam" id="PF22904">
    <property type="entry name" value="NOMO1-like_2nd"/>
    <property type="match status" value="1"/>
</dbReference>
<dbReference type="Gene3D" id="2.60.40.10">
    <property type="entry name" value="Immunoglobulins"/>
    <property type="match status" value="1"/>
</dbReference>
<dbReference type="Proteomes" id="UP000321513">
    <property type="component" value="Unassembled WGS sequence"/>
</dbReference>
<evidence type="ECO:0000256" key="2">
    <source>
        <dbReference type="ARBA" id="ARBA00023136"/>
    </source>
</evidence>
<dbReference type="InterPro" id="IPR041700">
    <property type="entry name" value="OMP_b-brl_3"/>
</dbReference>
<protein>
    <submittedName>
        <fullName evidence="7">TonB-dependent receptor</fullName>
    </submittedName>
</protein>
<evidence type="ECO:0000259" key="5">
    <source>
        <dbReference type="Pfam" id="PF14905"/>
    </source>
</evidence>
<feature type="chain" id="PRO_5022025903" evidence="4">
    <location>
        <begin position="20"/>
        <end position="810"/>
    </location>
</feature>
<keyword evidence="2" id="KW-0472">Membrane</keyword>
<dbReference type="GO" id="GO:0009279">
    <property type="term" value="C:cell outer membrane"/>
    <property type="evidence" value="ECO:0007669"/>
    <property type="project" value="UniProtKB-SubCell"/>
</dbReference>
<dbReference type="InterPro" id="IPR036942">
    <property type="entry name" value="Beta-barrel_TonB_sf"/>
</dbReference>
<feature type="domain" description="Outer membrane protein beta-barrel" evidence="5">
    <location>
        <begin position="383"/>
        <end position="783"/>
    </location>
</feature>
<accession>A0A512BGI9</accession>
<keyword evidence="3" id="KW-0998">Cell outer membrane</keyword>
<dbReference type="AlphaFoldDB" id="A0A512BGI9"/>
<keyword evidence="4" id="KW-0732">Signal</keyword>
<dbReference type="RefSeq" id="WP_147205191.1">
    <property type="nucleotide sequence ID" value="NZ_BJYT01000016.1"/>
</dbReference>
<evidence type="ECO:0000256" key="1">
    <source>
        <dbReference type="ARBA" id="ARBA00004442"/>
    </source>
</evidence>
<evidence type="ECO:0000259" key="6">
    <source>
        <dbReference type="Pfam" id="PF22904"/>
    </source>
</evidence>
<evidence type="ECO:0000313" key="7">
    <source>
        <dbReference type="EMBL" id="GEO11076.1"/>
    </source>
</evidence>
<dbReference type="PANTHER" id="PTHR40980:SF4">
    <property type="entry name" value="TONB-DEPENDENT RECEPTOR-LIKE BETA-BARREL DOMAIN-CONTAINING PROTEIN"/>
    <property type="match status" value="1"/>
</dbReference>
<dbReference type="SUPFAM" id="SSF49478">
    <property type="entry name" value="Cna protein B-type domain"/>
    <property type="match status" value="1"/>
</dbReference>